<dbReference type="Pfam" id="PF06962">
    <property type="entry name" value="rRNA_methylase"/>
    <property type="match status" value="1"/>
</dbReference>
<keyword evidence="2" id="KW-1185">Reference proteome</keyword>
<dbReference type="RefSeq" id="WP_210094433.1">
    <property type="nucleotide sequence ID" value="NZ_CP139098.1"/>
</dbReference>
<dbReference type="PANTHER" id="PTHR35276:SF1">
    <property type="entry name" value="TRNA (MNM(5)S(2)U34)-METHYLTRANSFERASE, CHLOROPLASTIC"/>
    <property type="match status" value="1"/>
</dbReference>
<proteinExistence type="predicted"/>
<dbReference type="SUPFAM" id="SSF53335">
    <property type="entry name" value="S-adenosyl-L-methionine-dependent methyltransferases"/>
    <property type="match status" value="1"/>
</dbReference>
<dbReference type="PANTHER" id="PTHR35276">
    <property type="entry name" value="S-ADENOSYL-L-METHIONINE-DEPENDENT METHYLTRANSFERASES SUPERFAMILY PROTEIN"/>
    <property type="match status" value="1"/>
</dbReference>
<dbReference type="InterPro" id="IPR029063">
    <property type="entry name" value="SAM-dependent_MTases_sf"/>
</dbReference>
<reference evidence="1 2" key="1">
    <citation type="submission" date="2021-03" db="EMBL/GenBank/DDBJ databases">
        <title>Genomic Encyclopedia of Type Strains, Phase IV (KMG-IV): sequencing the most valuable type-strain genomes for metagenomic binning, comparative biology and taxonomic classification.</title>
        <authorList>
            <person name="Goeker M."/>
        </authorList>
    </citation>
    <scope>NUCLEOTIDE SEQUENCE [LARGE SCALE GENOMIC DNA]</scope>
    <source>
        <strain evidence="1 2">DSM 15596</strain>
    </source>
</reference>
<dbReference type="Proteomes" id="UP000706926">
    <property type="component" value="Unassembled WGS sequence"/>
</dbReference>
<dbReference type="CDD" id="cd02440">
    <property type="entry name" value="AdoMet_MTases"/>
    <property type="match status" value="1"/>
</dbReference>
<protein>
    <submittedName>
        <fullName evidence="1">tRNA G37 N-methylase Trm5</fullName>
    </submittedName>
</protein>
<dbReference type="EMBL" id="JAGGKI010000003">
    <property type="protein sequence ID" value="MBP1892321.1"/>
    <property type="molecule type" value="Genomic_DNA"/>
</dbReference>
<organism evidence="1 2">
    <name type="scientific">Paenibacillus lactis</name>
    <dbReference type="NCBI Taxonomy" id="228574"/>
    <lineage>
        <taxon>Bacteria</taxon>
        <taxon>Bacillati</taxon>
        <taxon>Bacillota</taxon>
        <taxon>Bacilli</taxon>
        <taxon>Bacillales</taxon>
        <taxon>Paenibacillaceae</taxon>
        <taxon>Paenibacillus</taxon>
    </lineage>
</organism>
<name>A0ABS4F7U2_9BACL</name>
<dbReference type="Gene3D" id="3.40.50.150">
    <property type="entry name" value="Vaccinia Virus protein VP39"/>
    <property type="match status" value="1"/>
</dbReference>
<evidence type="ECO:0000313" key="1">
    <source>
        <dbReference type="EMBL" id="MBP1892321.1"/>
    </source>
</evidence>
<dbReference type="GeneID" id="95403430"/>
<comment type="caution">
    <text evidence="1">The sequence shown here is derived from an EMBL/GenBank/DDBJ whole genome shotgun (WGS) entry which is preliminary data.</text>
</comment>
<accession>A0ABS4F7U2</accession>
<sequence length="196" mass="21117">MGFLSVLSFAHKLVSERLRAGEAALDATAGTGADTLFLARCVGSKGKVYAFDIQEEALELTRSRLAKEPQASIGEVSLRLESHARMNSCVPEQLHGRIGAVMFNLGYLPADTADKQIMTVPESTIAALESSLQLLRPGGIITIVLYPGHRGGDTEAAAVEDWAASLPWSTAQTIVYRGLQRPDAPYLIALERKKPL</sequence>
<dbReference type="InterPro" id="IPR010719">
    <property type="entry name" value="MnmM_MeTrfase"/>
</dbReference>
<gene>
    <name evidence="1" type="ORF">J2Z18_001397</name>
</gene>
<evidence type="ECO:0000313" key="2">
    <source>
        <dbReference type="Proteomes" id="UP000706926"/>
    </source>
</evidence>